<gene>
    <name evidence="1" type="ORF">KHA90_24190</name>
</gene>
<name>A0ABS5PIF8_9FLAO</name>
<evidence type="ECO:0000313" key="1">
    <source>
        <dbReference type="EMBL" id="MBS7234109.1"/>
    </source>
</evidence>
<accession>A0ABS5PIF8</accession>
<dbReference type="EMBL" id="JAGYVZ010000045">
    <property type="protein sequence ID" value="MBS7234109.1"/>
    <property type="molecule type" value="Genomic_DNA"/>
</dbReference>
<keyword evidence="2" id="KW-1185">Reference proteome</keyword>
<sequence length="57" mass="6655">MIQIEDKNGENLEVLNLAEAIKQADYSLRNRNIANNVCVFIIYFQTSLVIDKHVYRL</sequence>
<proteinExistence type="predicted"/>
<protein>
    <submittedName>
        <fullName evidence="1">Uncharacterized protein</fullName>
    </submittedName>
</protein>
<organism evidence="1 2">
    <name type="scientific">Flavobacterium psychroterrae</name>
    <dbReference type="NCBI Taxonomy" id="2133767"/>
    <lineage>
        <taxon>Bacteria</taxon>
        <taxon>Pseudomonadati</taxon>
        <taxon>Bacteroidota</taxon>
        <taxon>Flavobacteriia</taxon>
        <taxon>Flavobacteriales</taxon>
        <taxon>Flavobacteriaceae</taxon>
        <taxon>Flavobacterium</taxon>
    </lineage>
</organism>
<evidence type="ECO:0000313" key="2">
    <source>
        <dbReference type="Proteomes" id="UP000722625"/>
    </source>
</evidence>
<reference evidence="1 2" key="1">
    <citation type="journal article" date="2018" name="Int. J. Syst. Evol. Microbiol.">
        <title>Flavobacterium chryseum sp. nov. and Flavobacterium psychroterrae sp. nov., novel environmental bacteria isolated from Antarctica.</title>
        <authorList>
            <person name="Kralova S."/>
            <person name="Svec P."/>
            <person name="Busse H.J."/>
            <person name="Stankova E."/>
            <person name="Vaczi P."/>
            <person name="Sedlacek I."/>
        </authorList>
    </citation>
    <scope>NUCLEOTIDE SEQUENCE [LARGE SCALE GENOMIC DNA]</scope>
    <source>
        <strain evidence="1 2">CCM 8827</strain>
    </source>
</reference>
<dbReference type="Proteomes" id="UP000722625">
    <property type="component" value="Unassembled WGS sequence"/>
</dbReference>
<comment type="caution">
    <text evidence="1">The sequence shown here is derived from an EMBL/GenBank/DDBJ whole genome shotgun (WGS) entry which is preliminary data.</text>
</comment>
<dbReference type="RefSeq" id="WP_213307940.1">
    <property type="nucleotide sequence ID" value="NZ_JAGYVZ010000045.1"/>
</dbReference>